<evidence type="ECO:0000259" key="3">
    <source>
        <dbReference type="PROSITE" id="PS50020"/>
    </source>
</evidence>
<reference evidence="4 5" key="1">
    <citation type="journal article" date="2018" name="IMA Fungus">
        <title>IMA Genome-F 10: Nine draft genome sequences of Claviceps purpurea s.lat., including C. arundinis, C. humidiphila, and C. cf. spartinae, pseudomolecules for the pitch canker pathogen Fusarium circinatum, draft genome of Davidsoniella eucalypti, Grosmannia galeiformis, Quambalaria eucalypti, and Teratosphaeria destructans.</title>
        <authorList>
            <person name="Wingfield B.D."/>
            <person name="Liu M."/>
            <person name="Nguyen H.D."/>
            <person name="Lane F.A."/>
            <person name="Morgan S.W."/>
            <person name="De Vos L."/>
            <person name="Wilken P.M."/>
            <person name="Duong T.A."/>
            <person name="Aylward J."/>
            <person name="Coetzee M.P."/>
            <person name="Dadej K."/>
            <person name="De Beer Z.W."/>
            <person name="Findlay W."/>
            <person name="Havenga M."/>
            <person name="Kolarik M."/>
            <person name="Menzies J.G."/>
            <person name="Naidoo K."/>
            <person name="Pochopski O."/>
            <person name="Shoukouhi P."/>
            <person name="Santana Q.C."/>
            <person name="Seifert K.A."/>
            <person name="Soal N."/>
            <person name="Steenkamp E.T."/>
            <person name="Tatham C.T."/>
            <person name="van der Nest M.A."/>
            <person name="Wingfield M.J."/>
        </authorList>
    </citation>
    <scope>NUCLEOTIDE SEQUENCE [LARGE SCALE GENOMIC DNA]</scope>
    <source>
        <strain evidence="4">CMW44962</strain>
    </source>
</reference>
<feature type="region of interest" description="Disordered" evidence="2">
    <location>
        <begin position="141"/>
        <end position="190"/>
    </location>
</feature>
<dbReference type="Gene3D" id="2.20.70.10">
    <property type="match status" value="1"/>
</dbReference>
<name>A0A9W7W4D2_9PEZI</name>
<feature type="region of interest" description="Disordered" evidence="2">
    <location>
        <begin position="1"/>
        <end position="80"/>
    </location>
</feature>
<reference evidence="4 5" key="2">
    <citation type="journal article" date="2021" name="Curr. Genet.">
        <title>Genetic response to nitrogen starvation in the aggressive Eucalyptus foliar pathogen Teratosphaeria destructans.</title>
        <authorList>
            <person name="Havenga M."/>
            <person name="Wingfield B.D."/>
            <person name="Wingfield M.J."/>
            <person name="Dreyer L.L."/>
            <person name="Roets F."/>
            <person name="Aylward J."/>
        </authorList>
    </citation>
    <scope>NUCLEOTIDE SEQUENCE [LARGE SCALE GENOMIC DNA]</scope>
    <source>
        <strain evidence="4">CMW44962</strain>
    </source>
</reference>
<accession>A0A9W7W4D2</accession>
<dbReference type="GO" id="GO:0003712">
    <property type="term" value="F:transcription coregulator activity"/>
    <property type="evidence" value="ECO:0007669"/>
    <property type="project" value="TreeGrafter"/>
</dbReference>
<keyword evidence="1" id="KW-0677">Repeat</keyword>
<dbReference type="InterPro" id="IPR036517">
    <property type="entry name" value="FF_domain_sf"/>
</dbReference>
<dbReference type="GO" id="GO:0005634">
    <property type="term" value="C:nucleus"/>
    <property type="evidence" value="ECO:0007669"/>
    <property type="project" value="TreeGrafter"/>
</dbReference>
<comment type="caution">
    <text evidence="4">The sequence shown here is derived from an EMBL/GenBank/DDBJ whole genome shotgun (WGS) entry which is preliminary data.</text>
</comment>
<dbReference type="SUPFAM" id="SSF81698">
    <property type="entry name" value="FF domain"/>
    <property type="match status" value="1"/>
</dbReference>
<dbReference type="PROSITE" id="PS50020">
    <property type="entry name" value="WW_DOMAIN_2"/>
    <property type="match status" value="1"/>
</dbReference>
<dbReference type="EMBL" id="RIBY02000990">
    <property type="protein sequence ID" value="KAH9834681.1"/>
    <property type="molecule type" value="Genomic_DNA"/>
</dbReference>
<protein>
    <submittedName>
        <fullName evidence="4">FF domain</fullName>
    </submittedName>
</protein>
<sequence>MESPNKRQKLSPEANDDFVAFGDDDEGGQFGYGGQESLQQEEAPKNAPRGPRRQYLNDPRFERRNAQDRPKSKHPLPGHETWVVVRTRFGRRFVHNTKTKESLWHAPDDIWPAVKEFDAWERDQKEKAANAKWAEEELKKLRATSQAEKVNEKADAEQGRDGRRRSESLQREDEEAMMAELAAEAEHAEEQDVKAVVKTFEPVAGDVGYDSEGSYEYVEVTDDEGEDDEEQAEDVSQPDANGDTEAQLQPEDGPVEFGEDDIAWQLQAMGQDYHLDPGDYDAGDDHAYEDGAEGLPISDQDAADLFRDLLDDHHISPFTPWEKLISDTTASSILHDDRYTVLPTLRARKEIWDAWSRARAAQIQAARATTEQLDPRIPYLALLAEKATPKLYWPEFKRKYKKEPALTDRKLGEKEREKLYREHVSRLRLPQSTLKADLLNLLKSVPLRHLNRDTPRDALPQQLLSHLHFVSLPVEVRDEVVGKYIMSLPRVAEGGG</sequence>
<evidence type="ECO:0000313" key="4">
    <source>
        <dbReference type="EMBL" id="KAH9834681.1"/>
    </source>
</evidence>
<feature type="domain" description="WW" evidence="3">
    <location>
        <begin position="76"/>
        <end position="109"/>
    </location>
</feature>
<keyword evidence="5" id="KW-1185">Reference proteome</keyword>
<dbReference type="InterPro" id="IPR001202">
    <property type="entry name" value="WW_dom"/>
</dbReference>
<dbReference type="InterPro" id="IPR036020">
    <property type="entry name" value="WW_dom_sf"/>
</dbReference>
<proteinExistence type="predicted"/>
<dbReference type="InterPro" id="IPR002713">
    <property type="entry name" value="FF_domain"/>
</dbReference>
<evidence type="ECO:0000256" key="1">
    <source>
        <dbReference type="ARBA" id="ARBA00022737"/>
    </source>
</evidence>
<feature type="region of interest" description="Disordered" evidence="2">
    <location>
        <begin position="219"/>
        <end position="256"/>
    </location>
</feature>
<evidence type="ECO:0000313" key="5">
    <source>
        <dbReference type="Proteomes" id="UP001138500"/>
    </source>
</evidence>
<gene>
    <name evidence="4" type="ORF">Tdes44962_MAKER08638</name>
</gene>
<dbReference type="Gene3D" id="1.10.10.440">
    <property type="entry name" value="FF domain"/>
    <property type="match status" value="2"/>
</dbReference>
<dbReference type="CDD" id="cd00201">
    <property type="entry name" value="WW"/>
    <property type="match status" value="1"/>
</dbReference>
<dbReference type="Pfam" id="PF01846">
    <property type="entry name" value="FF"/>
    <property type="match status" value="1"/>
</dbReference>
<feature type="compositionally biased region" description="Basic and acidic residues" evidence="2">
    <location>
        <begin position="59"/>
        <end position="70"/>
    </location>
</feature>
<dbReference type="InterPro" id="IPR045148">
    <property type="entry name" value="TCRG1-like"/>
</dbReference>
<dbReference type="OrthoDB" id="410044at2759"/>
<organism evidence="4 5">
    <name type="scientific">Teratosphaeria destructans</name>
    <dbReference type="NCBI Taxonomy" id="418781"/>
    <lineage>
        <taxon>Eukaryota</taxon>
        <taxon>Fungi</taxon>
        <taxon>Dikarya</taxon>
        <taxon>Ascomycota</taxon>
        <taxon>Pezizomycotina</taxon>
        <taxon>Dothideomycetes</taxon>
        <taxon>Dothideomycetidae</taxon>
        <taxon>Mycosphaerellales</taxon>
        <taxon>Teratosphaeriaceae</taxon>
        <taxon>Teratosphaeria</taxon>
    </lineage>
</organism>
<dbReference type="PANTHER" id="PTHR15377">
    <property type="entry name" value="TRANSCRIPTION ELONGATION REGULATOR 1"/>
    <property type="match status" value="1"/>
</dbReference>
<dbReference type="SUPFAM" id="SSF51045">
    <property type="entry name" value="WW domain"/>
    <property type="match status" value="1"/>
</dbReference>
<dbReference type="AlphaFoldDB" id="A0A9W7W4D2"/>
<evidence type="ECO:0000256" key="2">
    <source>
        <dbReference type="SAM" id="MobiDB-lite"/>
    </source>
</evidence>
<dbReference type="Proteomes" id="UP001138500">
    <property type="component" value="Unassembled WGS sequence"/>
</dbReference>
<dbReference type="PANTHER" id="PTHR15377:SF3">
    <property type="entry name" value="WW DOMAIN-CONTAINING PROTEIN"/>
    <property type="match status" value="1"/>
</dbReference>
<feature type="compositionally biased region" description="Acidic residues" evidence="2">
    <location>
        <begin position="219"/>
        <end position="233"/>
    </location>
</feature>
<feature type="compositionally biased region" description="Basic and acidic residues" evidence="2">
    <location>
        <begin position="149"/>
        <end position="171"/>
    </location>
</feature>
<dbReference type="GO" id="GO:0070063">
    <property type="term" value="F:RNA polymerase binding"/>
    <property type="evidence" value="ECO:0007669"/>
    <property type="project" value="InterPro"/>
</dbReference>